<dbReference type="InterPro" id="IPR028979">
    <property type="entry name" value="Ser_kin/Pase_Hpr-like_N_sf"/>
</dbReference>
<dbReference type="NCBIfam" id="NF004167">
    <property type="entry name" value="PRK05632.1"/>
    <property type="match status" value="1"/>
</dbReference>
<dbReference type="SUPFAM" id="SSF53659">
    <property type="entry name" value="Isocitrate/Isopropylmalate dehydrogenase-like"/>
    <property type="match status" value="1"/>
</dbReference>
<dbReference type="Gene3D" id="3.40.50.10950">
    <property type="match status" value="1"/>
</dbReference>
<dbReference type="Pfam" id="PF13500">
    <property type="entry name" value="AAA_26"/>
    <property type="match status" value="1"/>
</dbReference>
<gene>
    <name evidence="6" type="ORF">GOP47_0022715</name>
</gene>
<organism evidence="6 7">
    <name type="scientific">Adiantum capillus-veneris</name>
    <name type="common">Maidenhair fern</name>
    <dbReference type="NCBI Taxonomy" id="13818"/>
    <lineage>
        <taxon>Eukaryota</taxon>
        <taxon>Viridiplantae</taxon>
        <taxon>Streptophyta</taxon>
        <taxon>Embryophyta</taxon>
        <taxon>Tracheophyta</taxon>
        <taxon>Polypodiopsida</taxon>
        <taxon>Polypodiidae</taxon>
        <taxon>Polypodiales</taxon>
        <taxon>Pteridineae</taxon>
        <taxon>Pteridaceae</taxon>
        <taxon>Vittarioideae</taxon>
        <taxon>Adiantum</taxon>
    </lineage>
</organism>
<feature type="domain" description="Phosphate acetyl/butaryl transferase" evidence="4">
    <location>
        <begin position="328"/>
        <end position="617"/>
    </location>
</feature>
<keyword evidence="1" id="KW-0150">Chloroplast</keyword>
<dbReference type="AlphaFoldDB" id="A0A9D4U893"/>
<sequence>MSRAARREIIVRAAGAQPDVAGQCEAYEAYKAKHDFIVVEGASLKRAGDDATVLNAKIAATLGLPVLMVTDARKAANVGERRIVRWDKLEWEQDIALSTQLTASVMKRNFVEVLGSVIHRLPDSKRGETLLSEHFEELKIPYFGGIPEDSILKRVKVDDIVSALGADILYGTHGAIAKAKESSNFISVVQQLSDALAHIKILKDAKESIVVITDAARPDILLGLIAVHQSDLYPDLSAIIVAGGSTLQPEVEILIKEHRAETLPPIIHCPDSCFETAATLADLEGQLLPDSTKKIEHSKVLFDTHIDKDYINELLAQDRVVPIHPKVFQNNIFTKAKKFMQHIVLPEGDEPRTVQAAGILLRHGVCKLTMLGERKKIEELAKEYKVDLSRARLVEPSQSENLLKYSQYLYEARKHKGMTHDEAQRKVSSDVNYFGTCMVASGDADGMVSGAVHTTADTVRPALQLIKTEPGLKIASSVFFMCLQGKVLVFGDCAINADPTSEELSLIAIASANTAAAFGVEPRVALLSYATGDSNSGPLVQKVTDAAVIAKKKKPDLIIDGPLQYDAAVNPETAKIKLKGKSSPVAGKATVLIFPDLNTGNMTYKAVQQSLPNIVYGAVSRHLGTSDLASFLPLGDQCVPISGIFVNWGAIWLLRVALFSHLVYEWEDLDPFFILTDIHSAYRYALAGCTKRETESQGCNLLFDSKYYSLNTYDALAGSVHRKSGVLVFYGLGSKLLHSSDKLYAYGVMLLAT</sequence>
<evidence type="ECO:0000313" key="7">
    <source>
        <dbReference type="Proteomes" id="UP000886520"/>
    </source>
</evidence>
<dbReference type="Proteomes" id="UP000886520">
    <property type="component" value="Chromosome 22"/>
</dbReference>
<reference evidence="6" key="1">
    <citation type="submission" date="2021-01" db="EMBL/GenBank/DDBJ databases">
        <title>Adiantum capillus-veneris genome.</title>
        <authorList>
            <person name="Fang Y."/>
            <person name="Liao Q."/>
        </authorList>
    </citation>
    <scope>NUCLEOTIDE SEQUENCE</scope>
    <source>
        <strain evidence="6">H3</strain>
        <tissue evidence="6">Leaf</tissue>
    </source>
</reference>
<dbReference type="InterPro" id="IPR042112">
    <property type="entry name" value="P_AcTrfase_dom2"/>
</dbReference>
<keyword evidence="3" id="KW-0012">Acyltransferase</keyword>
<evidence type="ECO:0000256" key="1">
    <source>
        <dbReference type="ARBA" id="ARBA00022528"/>
    </source>
</evidence>
<evidence type="ECO:0000313" key="6">
    <source>
        <dbReference type="EMBL" id="KAI5062176.1"/>
    </source>
</evidence>
<keyword evidence="7" id="KW-1185">Reference proteome</keyword>
<dbReference type="InterPro" id="IPR042113">
    <property type="entry name" value="P_AcTrfase_dom1"/>
</dbReference>
<name>A0A9D4U893_ADICA</name>
<dbReference type="SUPFAM" id="SSF52540">
    <property type="entry name" value="P-loop containing nucleoside triphosphate hydrolases"/>
    <property type="match status" value="1"/>
</dbReference>
<evidence type="ECO:0000259" key="4">
    <source>
        <dbReference type="Pfam" id="PF01515"/>
    </source>
</evidence>
<feature type="domain" description="DRTGG" evidence="5">
    <location>
        <begin position="159"/>
        <end position="281"/>
    </location>
</feature>
<keyword evidence="2" id="KW-0808">Transferase</keyword>
<dbReference type="InterPro" id="IPR010766">
    <property type="entry name" value="DRTGG"/>
</dbReference>
<dbReference type="PANTHER" id="PTHR43356:SF3">
    <property type="entry name" value="PHOSPHATE ACETYLTRANSFERASE"/>
    <property type="match status" value="1"/>
</dbReference>
<evidence type="ECO:0000256" key="2">
    <source>
        <dbReference type="ARBA" id="ARBA00022679"/>
    </source>
</evidence>
<dbReference type="PANTHER" id="PTHR43356">
    <property type="entry name" value="PHOSPHATE ACETYLTRANSFERASE"/>
    <property type="match status" value="1"/>
</dbReference>
<dbReference type="InterPro" id="IPR002505">
    <property type="entry name" value="PTA_PTB"/>
</dbReference>
<dbReference type="Pfam" id="PF01515">
    <property type="entry name" value="PTA_PTB"/>
    <property type="match status" value="1"/>
</dbReference>
<dbReference type="GO" id="GO:0016746">
    <property type="term" value="F:acyltransferase activity"/>
    <property type="evidence" value="ECO:0007669"/>
    <property type="project" value="UniProtKB-KW"/>
</dbReference>
<dbReference type="Pfam" id="PF07085">
    <property type="entry name" value="DRTGG"/>
    <property type="match status" value="1"/>
</dbReference>
<dbReference type="OrthoDB" id="2013649at2759"/>
<keyword evidence="1" id="KW-0934">Plastid</keyword>
<dbReference type="EMBL" id="JABFUD020000022">
    <property type="protein sequence ID" value="KAI5062176.1"/>
    <property type="molecule type" value="Genomic_DNA"/>
</dbReference>
<proteinExistence type="predicted"/>
<dbReference type="SUPFAM" id="SSF75138">
    <property type="entry name" value="HprK N-terminal domain-like"/>
    <property type="match status" value="1"/>
</dbReference>
<dbReference type="InterPro" id="IPR027417">
    <property type="entry name" value="P-loop_NTPase"/>
</dbReference>
<evidence type="ECO:0000259" key="5">
    <source>
        <dbReference type="Pfam" id="PF07085"/>
    </source>
</evidence>
<accession>A0A9D4U893</accession>
<evidence type="ECO:0008006" key="8">
    <source>
        <dbReference type="Google" id="ProtNLM"/>
    </source>
</evidence>
<comment type="caution">
    <text evidence="6">The sequence shown here is derived from an EMBL/GenBank/DDBJ whole genome shotgun (WGS) entry which is preliminary data.</text>
</comment>
<dbReference type="Gene3D" id="3.40.50.10750">
    <property type="entry name" value="Isocitrate/Isopropylmalate dehydrogenase-like"/>
    <property type="match status" value="1"/>
</dbReference>
<dbReference type="InterPro" id="IPR050500">
    <property type="entry name" value="Phos_Acetyltrans/Butyryltrans"/>
</dbReference>
<dbReference type="Gene3D" id="3.40.1390.20">
    <property type="entry name" value="HprK N-terminal domain-like"/>
    <property type="match status" value="1"/>
</dbReference>
<evidence type="ECO:0000256" key="3">
    <source>
        <dbReference type="ARBA" id="ARBA00023315"/>
    </source>
</evidence>
<protein>
    <recommendedName>
        <fullName evidence="8">Phosphate acetyltransferase</fullName>
    </recommendedName>
</protein>
<dbReference type="Gene3D" id="3.40.50.300">
    <property type="entry name" value="P-loop containing nucleotide triphosphate hydrolases"/>
    <property type="match status" value="1"/>
</dbReference>